<dbReference type="EMBL" id="MHOT01000010">
    <property type="protein sequence ID" value="OGZ69481.1"/>
    <property type="molecule type" value="Genomic_DNA"/>
</dbReference>
<protein>
    <submittedName>
        <fullName evidence="1">Uncharacterized protein</fullName>
    </submittedName>
</protein>
<accession>A0A1G2I4R7</accession>
<evidence type="ECO:0000313" key="1">
    <source>
        <dbReference type="EMBL" id="OGZ69481.1"/>
    </source>
</evidence>
<comment type="caution">
    <text evidence="1">The sequence shown here is derived from an EMBL/GenBank/DDBJ whole genome shotgun (WGS) entry which is preliminary data.</text>
</comment>
<reference evidence="1 2" key="1">
    <citation type="journal article" date="2016" name="Nat. Commun.">
        <title>Thousands of microbial genomes shed light on interconnected biogeochemical processes in an aquifer system.</title>
        <authorList>
            <person name="Anantharaman K."/>
            <person name="Brown C.T."/>
            <person name="Hug L.A."/>
            <person name="Sharon I."/>
            <person name="Castelle C.J."/>
            <person name="Probst A.J."/>
            <person name="Thomas B.C."/>
            <person name="Singh A."/>
            <person name="Wilkins M.J."/>
            <person name="Karaoz U."/>
            <person name="Brodie E.L."/>
            <person name="Williams K.H."/>
            <person name="Hubbard S.S."/>
            <person name="Banfield J.F."/>
        </authorList>
    </citation>
    <scope>NUCLEOTIDE SEQUENCE [LARGE SCALE GENOMIC DNA]</scope>
</reference>
<evidence type="ECO:0000313" key="2">
    <source>
        <dbReference type="Proteomes" id="UP000178820"/>
    </source>
</evidence>
<name>A0A1G2I4R7_9BACT</name>
<dbReference type="AlphaFoldDB" id="A0A1G2I4R7"/>
<proteinExistence type="predicted"/>
<organism evidence="1 2">
    <name type="scientific">Candidatus Staskawiczbacteria bacterium RIFCSPHIGHO2_02_FULL_42_22</name>
    <dbReference type="NCBI Taxonomy" id="1802207"/>
    <lineage>
        <taxon>Bacteria</taxon>
        <taxon>Candidatus Staskawicziibacteriota</taxon>
    </lineage>
</organism>
<gene>
    <name evidence="1" type="ORF">A3D44_03625</name>
</gene>
<dbReference type="Proteomes" id="UP000178820">
    <property type="component" value="Unassembled WGS sequence"/>
</dbReference>
<sequence>MGRASRGRPTRRSKIKKFYSGVHLQRGSNPFYGERVKNAARLRARGTTNERQPHGQAKIFSPRPEFLRACQKTFCDFMFFMIVSR</sequence>
<dbReference type="STRING" id="1802207.A3D44_03625"/>